<dbReference type="EMBL" id="BRPK01000002">
    <property type="protein sequence ID" value="GLB35340.1"/>
    <property type="molecule type" value="Genomic_DNA"/>
</dbReference>
<keyword evidence="5" id="KW-0406">Ion transport</keyword>
<gene>
    <name evidence="9" type="ORF">LshimejAT787_0209050</name>
</gene>
<keyword evidence="6 8" id="KW-0472">Membrane</keyword>
<dbReference type="GO" id="GO:0016020">
    <property type="term" value="C:membrane"/>
    <property type="evidence" value="ECO:0007669"/>
    <property type="project" value="UniProtKB-SubCell"/>
</dbReference>
<feature type="transmembrane region" description="Helical" evidence="8">
    <location>
        <begin position="390"/>
        <end position="421"/>
    </location>
</feature>
<accession>A0A9P3PFZ7</accession>
<keyword evidence="2" id="KW-0813">Transport</keyword>
<keyword evidence="3 8" id="KW-0812">Transmembrane</keyword>
<sequence length="476" mass="52686">MNRISCAPKQSNTCRSNTSSWENDDLCFSVGLFSFKMPGTIGTGLMKGSLTSVLPVKAPKIIKREHLRKYTWLPDVIRIKGSIIPKITGPVLTVTIFASGVAYMKQLGYPMLQTSSIFPILSVVVGLVLVFRNGTSYDRWWEGRKTFSQLTANIRNLSRQIWVNVARPPGGDDNPLDGARGMQPSMGVTAKQLRRRKIEAVKLCVGFAYAVKHYLRGEDGVHYDDYRGLLPPAFARYDESGFHMGRNESTASGSYSATDSADPDRASGSGRTTPEGPKPNASKRVRPKRSKQQMPGAATPLLSDNHRTVEFHPYNDEASLPLPLAIANELQRILFNFRKEGFLETVGPAGTNAMVLLISSMVDQLSAMERIANTPIPVSYRIHLKQSVTLYLFALPFTLVGDLGWGTVPIVTAVTFMFMGIEGIADRVEMPFGTDDQDLPTDRYCHDLREEINYIIERMPEGGEGLYGYDNGMGDD</sequence>
<feature type="region of interest" description="Disordered" evidence="7">
    <location>
        <begin position="248"/>
        <end position="302"/>
    </location>
</feature>
<reference evidence="9" key="1">
    <citation type="submission" date="2022-07" db="EMBL/GenBank/DDBJ databases">
        <title>The genome of Lyophyllum shimeji provides insight into the initial evolution of ectomycorrhizal fungal genome.</title>
        <authorList>
            <person name="Kobayashi Y."/>
            <person name="Shibata T."/>
            <person name="Hirakawa H."/>
            <person name="Shigenobu S."/>
            <person name="Nishiyama T."/>
            <person name="Yamada A."/>
            <person name="Hasebe M."/>
            <person name="Kawaguchi M."/>
        </authorList>
    </citation>
    <scope>NUCLEOTIDE SEQUENCE</scope>
    <source>
        <strain evidence="9">AT787</strain>
    </source>
</reference>
<protein>
    <submittedName>
        <fullName evidence="9">Bestrophin, RFP-TM, chloride channel</fullName>
    </submittedName>
</protein>
<evidence type="ECO:0000256" key="7">
    <source>
        <dbReference type="SAM" id="MobiDB-lite"/>
    </source>
</evidence>
<dbReference type="OrthoDB" id="1368at2759"/>
<keyword evidence="4 8" id="KW-1133">Transmembrane helix</keyword>
<evidence type="ECO:0000256" key="6">
    <source>
        <dbReference type="ARBA" id="ARBA00023136"/>
    </source>
</evidence>
<feature type="compositionally biased region" description="Basic residues" evidence="7">
    <location>
        <begin position="281"/>
        <end position="291"/>
    </location>
</feature>
<evidence type="ECO:0000256" key="2">
    <source>
        <dbReference type="ARBA" id="ARBA00022448"/>
    </source>
</evidence>
<evidence type="ECO:0000256" key="8">
    <source>
        <dbReference type="SAM" id="Phobius"/>
    </source>
</evidence>
<name>A0A9P3PFZ7_LYOSH</name>
<dbReference type="GO" id="GO:0005254">
    <property type="term" value="F:chloride channel activity"/>
    <property type="evidence" value="ECO:0007669"/>
    <property type="project" value="InterPro"/>
</dbReference>
<evidence type="ECO:0000313" key="10">
    <source>
        <dbReference type="Proteomes" id="UP001063166"/>
    </source>
</evidence>
<feature type="transmembrane region" description="Helical" evidence="8">
    <location>
        <begin position="116"/>
        <end position="135"/>
    </location>
</feature>
<evidence type="ECO:0000313" key="9">
    <source>
        <dbReference type="EMBL" id="GLB35340.1"/>
    </source>
</evidence>
<dbReference type="Proteomes" id="UP001063166">
    <property type="component" value="Unassembled WGS sequence"/>
</dbReference>
<comment type="caution">
    <text evidence="9">The sequence shown here is derived from an EMBL/GenBank/DDBJ whole genome shotgun (WGS) entry which is preliminary data.</text>
</comment>
<proteinExistence type="predicted"/>
<dbReference type="Pfam" id="PF25539">
    <property type="entry name" value="Bestrophin_2"/>
    <property type="match status" value="2"/>
</dbReference>
<feature type="compositionally biased region" description="Polar residues" evidence="7">
    <location>
        <begin position="248"/>
        <end position="259"/>
    </location>
</feature>
<dbReference type="PANTHER" id="PTHR33281">
    <property type="entry name" value="UPF0187 PROTEIN YNEE"/>
    <property type="match status" value="1"/>
</dbReference>
<comment type="subcellular location">
    <subcellularLocation>
        <location evidence="1">Membrane</location>
        <topology evidence="1">Multi-pass membrane protein</topology>
    </subcellularLocation>
</comment>
<evidence type="ECO:0000256" key="1">
    <source>
        <dbReference type="ARBA" id="ARBA00004141"/>
    </source>
</evidence>
<dbReference type="AlphaFoldDB" id="A0A9P3PFZ7"/>
<dbReference type="PANTHER" id="PTHR33281:SF21">
    <property type="entry name" value="MEMBRANE PROTEIN"/>
    <property type="match status" value="1"/>
</dbReference>
<evidence type="ECO:0000256" key="4">
    <source>
        <dbReference type="ARBA" id="ARBA00022989"/>
    </source>
</evidence>
<evidence type="ECO:0000256" key="5">
    <source>
        <dbReference type="ARBA" id="ARBA00023065"/>
    </source>
</evidence>
<evidence type="ECO:0000256" key="3">
    <source>
        <dbReference type="ARBA" id="ARBA00022692"/>
    </source>
</evidence>
<keyword evidence="10" id="KW-1185">Reference proteome</keyword>
<feature type="transmembrane region" description="Helical" evidence="8">
    <location>
        <begin position="87"/>
        <end position="104"/>
    </location>
</feature>
<organism evidence="9 10">
    <name type="scientific">Lyophyllum shimeji</name>
    <name type="common">Hon-shimeji</name>
    <name type="synonym">Tricholoma shimeji</name>
    <dbReference type="NCBI Taxonomy" id="47721"/>
    <lineage>
        <taxon>Eukaryota</taxon>
        <taxon>Fungi</taxon>
        <taxon>Dikarya</taxon>
        <taxon>Basidiomycota</taxon>
        <taxon>Agaricomycotina</taxon>
        <taxon>Agaricomycetes</taxon>
        <taxon>Agaricomycetidae</taxon>
        <taxon>Agaricales</taxon>
        <taxon>Tricholomatineae</taxon>
        <taxon>Lyophyllaceae</taxon>
        <taxon>Lyophyllum</taxon>
    </lineage>
</organism>
<dbReference type="InterPro" id="IPR044669">
    <property type="entry name" value="YneE/VCCN1/2-like"/>
</dbReference>